<reference evidence="1 2" key="2">
    <citation type="submission" date="2008-08" db="EMBL/GenBank/DDBJ databases">
        <authorList>
            <person name="Fulton L."/>
            <person name="Clifton S."/>
            <person name="Fulton B."/>
            <person name="Xu J."/>
            <person name="Minx P."/>
            <person name="Pepin K.H."/>
            <person name="Johnson M."/>
            <person name="Thiruvilangam P."/>
            <person name="Bhonagiri V."/>
            <person name="Nash W.E."/>
            <person name="Mardis E.R."/>
            <person name="Wilson R.K."/>
        </authorList>
    </citation>
    <scope>NUCLEOTIDE SEQUENCE [LARGE SCALE GENOMIC DNA]</scope>
    <source>
        <strain evidence="2">DSM 17135 / JCM 12973 / M2</strain>
    </source>
</reference>
<protein>
    <recommendedName>
        <fullName evidence="3">Glycoside-hydrolase family GH114 TIM-barrel domain-containing protein</fullName>
    </recommendedName>
</protein>
<dbReference type="Proteomes" id="UP000003452">
    <property type="component" value="Unassembled WGS sequence"/>
</dbReference>
<dbReference type="OrthoDB" id="1113833at2"/>
<organism evidence="1 2">
    <name type="scientific">Phocaeicola plebeius (strain DSM 17135 / JCM 12973 / CCUG 54634 / M2)</name>
    <name type="common">Bacteroides plebeius</name>
    <dbReference type="NCBI Taxonomy" id="484018"/>
    <lineage>
        <taxon>Bacteria</taxon>
        <taxon>Pseudomonadati</taxon>
        <taxon>Bacteroidota</taxon>
        <taxon>Bacteroidia</taxon>
        <taxon>Bacteroidales</taxon>
        <taxon>Bacteroidaceae</taxon>
        <taxon>Phocaeicola</taxon>
    </lineage>
</organism>
<dbReference type="HOGENOM" id="CLU_663354_0_0_10"/>
<dbReference type="AlphaFoldDB" id="B5CWC7"/>
<evidence type="ECO:0000313" key="2">
    <source>
        <dbReference type="Proteomes" id="UP000003452"/>
    </source>
</evidence>
<dbReference type="RefSeq" id="WP_007558656.1">
    <property type="nucleotide sequence ID" value="NZ_DS990119.1"/>
</dbReference>
<gene>
    <name evidence="1" type="ORF">BACPLE_01017</name>
</gene>
<name>B5CWC7_PHOPM</name>
<dbReference type="GeneID" id="43183541"/>
<proteinExistence type="predicted"/>
<evidence type="ECO:0008006" key="3">
    <source>
        <dbReference type="Google" id="ProtNLM"/>
    </source>
</evidence>
<dbReference type="EMBL" id="ABQC02000012">
    <property type="protein sequence ID" value="EDY96574.1"/>
    <property type="molecule type" value="Genomic_DNA"/>
</dbReference>
<reference evidence="1 2" key="1">
    <citation type="submission" date="2008-08" db="EMBL/GenBank/DDBJ databases">
        <title>Draft genome sequence of Bacteroides plebeius (DSM 17135).</title>
        <authorList>
            <person name="Sudarsanam P."/>
            <person name="Ley R."/>
            <person name="Guruge J."/>
            <person name="Turnbaugh P.J."/>
            <person name="Mahowald M."/>
            <person name="Liep D."/>
            <person name="Gordon J."/>
        </authorList>
    </citation>
    <scope>NUCLEOTIDE SEQUENCE [LARGE SCALE GENOMIC DNA]</scope>
    <source>
        <strain evidence="2">DSM 17135 / JCM 12973 / M2</strain>
    </source>
</reference>
<sequence>MMKGLFSYGLLAIAMCMVSCSSVKMDRKSLAERVDSRDYPSAFMAWYNIDMPEYPVDTEENRIKACAKHDLMWEEPLSQLGEGVDLILGLTWDHKYHGLATEFTKESLSHALENRRRLQELNPNMVCLFEVRWRDAPMSFLPEDSDWWLRDENENIKKGWLGGWEPFYLLDYKNEGLLDNIARQAKIAVECGVYDGIMLDWSGNLEVIKRIRKAIGKDKLIIVNIHDDIEDGMRYKDYINGAFMELNPIDSLSMPVEGLKLYSKEDVNKRNWSKIEEALQYYEENFLEPQVNCLEVWGNRKDLRRMRATTTLGLTMSDGYVLYGDPNPLPTPDHYHDWYSFYDVNLGKPLAKGQRQTDGSWKREFEGGTVVYNPYGNSDVTVAFDKEMKRVSDNSVACSFTVPQRDGDIFVPVK</sequence>
<accession>B5CWC7</accession>
<comment type="caution">
    <text evidence="1">The sequence shown here is derived from an EMBL/GenBank/DDBJ whole genome shotgun (WGS) entry which is preliminary data.</text>
</comment>
<evidence type="ECO:0000313" key="1">
    <source>
        <dbReference type="EMBL" id="EDY96574.1"/>
    </source>
</evidence>
<dbReference type="eggNOG" id="ENOG50343B9">
    <property type="taxonomic scope" value="Bacteria"/>
</dbReference>